<evidence type="ECO:0000259" key="7">
    <source>
        <dbReference type="Pfam" id="PF13505"/>
    </source>
</evidence>
<dbReference type="RefSeq" id="WP_069909318.1">
    <property type="nucleotide sequence ID" value="NZ_LAJE02000156.1"/>
</dbReference>
<feature type="domain" description="Outer membrane protein beta-barrel" evidence="7">
    <location>
        <begin position="36"/>
        <end position="268"/>
    </location>
</feature>
<evidence type="ECO:0000256" key="6">
    <source>
        <dbReference type="SAM" id="SignalP"/>
    </source>
</evidence>
<keyword evidence="3" id="KW-0472">Membrane</keyword>
<protein>
    <recommendedName>
        <fullName evidence="7">Outer membrane protein beta-barrel domain-containing protein</fullName>
    </recommendedName>
</protein>
<organism evidence="8 9">
    <name type="scientific">Devosia insulae DS-56</name>
    <dbReference type="NCBI Taxonomy" id="1116389"/>
    <lineage>
        <taxon>Bacteria</taxon>
        <taxon>Pseudomonadati</taxon>
        <taxon>Pseudomonadota</taxon>
        <taxon>Alphaproteobacteria</taxon>
        <taxon>Hyphomicrobiales</taxon>
        <taxon>Devosiaceae</taxon>
        <taxon>Devosia</taxon>
    </lineage>
</organism>
<evidence type="ECO:0000256" key="5">
    <source>
        <dbReference type="ARBA" id="ARBA00038306"/>
    </source>
</evidence>
<dbReference type="InterPro" id="IPR051692">
    <property type="entry name" value="OMP-like"/>
</dbReference>
<dbReference type="SUPFAM" id="SSF56925">
    <property type="entry name" value="OMPA-like"/>
    <property type="match status" value="1"/>
</dbReference>
<keyword evidence="2 6" id="KW-0732">Signal</keyword>
<dbReference type="AlphaFoldDB" id="A0A1E5XSD0"/>
<feature type="signal peptide" evidence="6">
    <location>
        <begin position="1"/>
        <end position="20"/>
    </location>
</feature>
<keyword evidence="9" id="KW-1185">Reference proteome</keyword>
<dbReference type="GO" id="GO:0009279">
    <property type="term" value="C:cell outer membrane"/>
    <property type="evidence" value="ECO:0007669"/>
    <property type="project" value="UniProtKB-SubCell"/>
</dbReference>
<proteinExistence type="inferred from homology"/>
<dbReference type="Proteomes" id="UP000095463">
    <property type="component" value="Unassembled WGS sequence"/>
</dbReference>
<keyword evidence="4" id="KW-0998">Cell outer membrane</keyword>
<dbReference type="InterPro" id="IPR027385">
    <property type="entry name" value="Beta-barrel_OMP"/>
</dbReference>
<evidence type="ECO:0000256" key="2">
    <source>
        <dbReference type="ARBA" id="ARBA00022729"/>
    </source>
</evidence>
<evidence type="ECO:0000313" key="9">
    <source>
        <dbReference type="Proteomes" id="UP000095463"/>
    </source>
</evidence>
<evidence type="ECO:0000256" key="1">
    <source>
        <dbReference type="ARBA" id="ARBA00004442"/>
    </source>
</evidence>
<feature type="chain" id="PRO_5009190470" description="Outer membrane protein beta-barrel domain-containing protein" evidence="6">
    <location>
        <begin position="21"/>
        <end position="268"/>
    </location>
</feature>
<dbReference type="PANTHER" id="PTHR34001:SF3">
    <property type="entry name" value="BLL7405 PROTEIN"/>
    <property type="match status" value="1"/>
</dbReference>
<reference evidence="8 9" key="1">
    <citation type="journal article" date="2015" name="Genome Announc.">
        <title>Genome Assemblies of Three Soil-Associated Devosia species: D. insulae, D. limi, and D. soli.</title>
        <authorList>
            <person name="Hassan Y.I."/>
            <person name="Lepp D."/>
            <person name="Zhou T."/>
        </authorList>
    </citation>
    <scope>NUCLEOTIDE SEQUENCE [LARGE SCALE GENOMIC DNA]</scope>
    <source>
        <strain evidence="8 9">DS-56</strain>
    </source>
</reference>
<dbReference type="PANTHER" id="PTHR34001">
    <property type="entry name" value="BLL7405 PROTEIN"/>
    <property type="match status" value="1"/>
</dbReference>
<gene>
    <name evidence="8" type="ORF">VW23_015935</name>
</gene>
<comment type="caution">
    <text evidence="8">The sequence shown here is derived from an EMBL/GenBank/DDBJ whole genome shotgun (WGS) entry which is preliminary data.</text>
</comment>
<evidence type="ECO:0000256" key="4">
    <source>
        <dbReference type="ARBA" id="ARBA00023237"/>
    </source>
</evidence>
<accession>A0A1E5XSD0</accession>
<comment type="similarity">
    <text evidence="5">Belongs to the Omp25/RopB family.</text>
</comment>
<comment type="subcellular location">
    <subcellularLocation>
        <location evidence="1">Cell outer membrane</location>
    </subcellularLocation>
</comment>
<sequence length="268" mass="28574">MRTRLLALGATCVFATGAVAADLPIIEPIYSTPLYDWNGFYAGINAGYGGGVFKHPFQLIGPEPEGEVGAALVPPGPGEIIFATGSADVTAGGFVGGVQAGYNWQWNQNVLLGIEADIQGSSIDGRVSLNITDETGEFLPPGESADFDLGTRLDWFATLRPRIGWVNDRFVVYATGGLAWAQTTSSINGTIVGQTVIDESITNDRFGWTIGAGIEYALTDTITFKTEYLYTDLGSEQIVDADFGDGFNFSADSDVAFHVVRAGLNFQF</sequence>
<name>A0A1E5XSD0_9HYPH</name>
<dbReference type="Gene3D" id="2.40.160.20">
    <property type="match status" value="1"/>
</dbReference>
<dbReference type="OrthoDB" id="9815357at2"/>
<evidence type="ECO:0000313" key="8">
    <source>
        <dbReference type="EMBL" id="OEO31511.1"/>
    </source>
</evidence>
<dbReference type="InterPro" id="IPR011250">
    <property type="entry name" value="OMP/PagP_B-barrel"/>
</dbReference>
<evidence type="ECO:0000256" key="3">
    <source>
        <dbReference type="ARBA" id="ARBA00023136"/>
    </source>
</evidence>
<dbReference type="EMBL" id="LAJE02000156">
    <property type="protein sequence ID" value="OEO31511.1"/>
    <property type="molecule type" value="Genomic_DNA"/>
</dbReference>
<dbReference type="Pfam" id="PF13505">
    <property type="entry name" value="OMP_b-brl"/>
    <property type="match status" value="1"/>
</dbReference>